<protein>
    <submittedName>
        <fullName evidence="1">Uncharacterized protein</fullName>
    </submittedName>
</protein>
<name>A0A5C7J6P5_9BACT</name>
<organism evidence="1 2">
    <name type="scientific">Candidatus Dojkabacteria bacterium</name>
    <dbReference type="NCBI Taxonomy" id="2099670"/>
    <lineage>
        <taxon>Bacteria</taxon>
        <taxon>Candidatus Dojkabacteria</taxon>
    </lineage>
</organism>
<proteinExistence type="predicted"/>
<dbReference type="EMBL" id="SSDS01000070">
    <property type="protein sequence ID" value="TXG76592.1"/>
    <property type="molecule type" value="Genomic_DNA"/>
</dbReference>
<sequence length="130" mass="15049">MRNKHYKVETKDGEDWYYFGEHQLSPLEKDWDTLEVGDELVDGDGLTITEMYDKVRKEVEETFVRAFPIKTFPTCSSQMIVDTRGSILYSASYGMYNWSSLASLGYSTYCPQSHVLLFIDTTLRSLIMCL</sequence>
<gene>
    <name evidence="1" type="ORF">E6Q11_04295</name>
</gene>
<dbReference type="Proteomes" id="UP000321026">
    <property type="component" value="Unassembled WGS sequence"/>
</dbReference>
<reference evidence="1 2" key="1">
    <citation type="submission" date="2018-09" db="EMBL/GenBank/DDBJ databases">
        <title>Metagenome Assembled Genomes from an Advanced Water Purification Facility.</title>
        <authorList>
            <person name="Stamps B.W."/>
            <person name="Spear J.R."/>
        </authorList>
    </citation>
    <scope>NUCLEOTIDE SEQUENCE [LARGE SCALE GENOMIC DNA]</scope>
    <source>
        <strain evidence="1">Bin_63_2</strain>
    </source>
</reference>
<dbReference type="AlphaFoldDB" id="A0A5C7J6P5"/>
<evidence type="ECO:0000313" key="2">
    <source>
        <dbReference type="Proteomes" id="UP000321026"/>
    </source>
</evidence>
<accession>A0A5C7J6P5</accession>
<evidence type="ECO:0000313" key="1">
    <source>
        <dbReference type="EMBL" id="TXG76592.1"/>
    </source>
</evidence>
<comment type="caution">
    <text evidence="1">The sequence shown here is derived from an EMBL/GenBank/DDBJ whole genome shotgun (WGS) entry which is preliminary data.</text>
</comment>